<protein>
    <submittedName>
        <fullName evidence="1">Uncharacterized protein</fullName>
    </submittedName>
</protein>
<proteinExistence type="predicted"/>
<gene>
    <name evidence="1" type="ORF">BPAE_0061g00030</name>
</gene>
<reference evidence="1 2" key="1">
    <citation type="submission" date="2017-12" db="EMBL/GenBank/DDBJ databases">
        <title>Comparative genomics of Botrytis spp.</title>
        <authorList>
            <person name="Valero-Jimenez C.A."/>
            <person name="Tapia P."/>
            <person name="Veloso J."/>
            <person name="Silva-Moreno E."/>
            <person name="Staats M."/>
            <person name="Valdes J.H."/>
            <person name="Van Kan J.A.L."/>
        </authorList>
    </citation>
    <scope>NUCLEOTIDE SEQUENCE [LARGE SCALE GENOMIC DNA]</scope>
    <source>
        <strain evidence="1 2">Bp0003</strain>
    </source>
</reference>
<evidence type="ECO:0000313" key="1">
    <source>
        <dbReference type="EMBL" id="TGO26331.1"/>
    </source>
</evidence>
<accession>A0A4Z1FXA4</accession>
<evidence type="ECO:0000313" key="2">
    <source>
        <dbReference type="Proteomes" id="UP000297910"/>
    </source>
</evidence>
<sequence length="60" mass="6722">MIQWDSLTNKLKNLALHIPYKNTDRAVRSGPAATGLRNIFASLLATRQFGGESYASWKEL</sequence>
<name>A0A4Z1FXA4_9HELO</name>
<dbReference type="EMBL" id="PQXI01000061">
    <property type="protein sequence ID" value="TGO26331.1"/>
    <property type="molecule type" value="Genomic_DNA"/>
</dbReference>
<organism evidence="1 2">
    <name type="scientific">Botrytis paeoniae</name>
    <dbReference type="NCBI Taxonomy" id="278948"/>
    <lineage>
        <taxon>Eukaryota</taxon>
        <taxon>Fungi</taxon>
        <taxon>Dikarya</taxon>
        <taxon>Ascomycota</taxon>
        <taxon>Pezizomycotina</taxon>
        <taxon>Leotiomycetes</taxon>
        <taxon>Helotiales</taxon>
        <taxon>Sclerotiniaceae</taxon>
        <taxon>Botrytis</taxon>
    </lineage>
</organism>
<comment type="caution">
    <text evidence="1">The sequence shown here is derived from an EMBL/GenBank/DDBJ whole genome shotgun (WGS) entry which is preliminary data.</text>
</comment>
<dbReference type="AlphaFoldDB" id="A0A4Z1FXA4"/>
<dbReference type="Proteomes" id="UP000297910">
    <property type="component" value="Unassembled WGS sequence"/>
</dbReference>
<keyword evidence="2" id="KW-1185">Reference proteome</keyword>